<dbReference type="EMBL" id="JBEGDG010000016">
    <property type="protein sequence ID" value="MEQ6356610.1"/>
    <property type="molecule type" value="Genomic_DNA"/>
</dbReference>
<dbReference type="RefSeq" id="WP_079562675.1">
    <property type="nucleotide sequence ID" value="NZ_JBEGDG010000016.1"/>
</dbReference>
<keyword evidence="1" id="KW-1133">Transmembrane helix</keyword>
<evidence type="ECO:0000313" key="3">
    <source>
        <dbReference type="Proteomes" id="UP001478862"/>
    </source>
</evidence>
<proteinExistence type="predicted"/>
<name>A0ABV1MVS7_9BACI</name>
<gene>
    <name evidence="2" type="ORF">ABNX05_18460</name>
</gene>
<accession>A0ABV1MVS7</accession>
<comment type="caution">
    <text evidence="2">The sequence shown here is derived from an EMBL/GenBank/DDBJ whole genome shotgun (WGS) entry which is preliminary data.</text>
</comment>
<keyword evidence="1" id="KW-0812">Transmembrane</keyword>
<evidence type="ECO:0000313" key="2">
    <source>
        <dbReference type="EMBL" id="MEQ6356610.1"/>
    </source>
</evidence>
<feature type="transmembrane region" description="Helical" evidence="1">
    <location>
        <begin position="42"/>
        <end position="63"/>
    </location>
</feature>
<feature type="transmembrane region" description="Helical" evidence="1">
    <location>
        <begin position="6"/>
        <end position="30"/>
    </location>
</feature>
<reference evidence="2 3" key="1">
    <citation type="submission" date="2024-06" db="EMBL/GenBank/DDBJ databases">
        <title>Lysinibacillus zambalefons sp. nov., a Novel Firmicute Isolated from the Poon Bato Zambales Hyperalkaline Spring.</title>
        <authorList>
            <person name="Aja J.A."/>
            <person name="Lazaro J.E.H."/>
            <person name="Llorin L.D."/>
            <person name="Lim K.R."/>
            <person name="Teodosio J."/>
            <person name="Dalisay D.S."/>
        </authorList>
    </citation>
    <scope>NUCLEOTIDE SEQUENCE [LARGE SCALE GENOMIC DNA]</scope>
    <source>
        <strain evidence="2 3">M3</strain>
    </source>
</reference>
<protein>
    <submittedName>
        <fullName evidence="2">Uncharacterized protein</fullName>
    </submittedName>
</protein>
<evidence type="ECO:0000256" key="1">
    <source>
        <dbReference type="SAM" id="Phobius"/>
    </source>
</evidence>
<keyword evidence="3" id="KW-1185">Reference proteome</keyword>
<organism evidence="2 3">
    <name type="scientific">Lysinibacillus zambalensis</name>
    <dbReference type="NCBI Taxonomy" id="3160866"/>
    <lineage>
        <taxon>Bacteria</taxon>
        <taxon>Bacillati</taxon>
        <taxon>Bacillota</taxon>
        <taxon>Bacilli</taxon>
        <taxon>Bacillales</taxon>
        <taxon>Bacillaceae</taxon>
        <taxon>Lysinibacillus</taxon>
    </lineage>
</organism>
<dbReference type="Proteomes" id="UP001478862">
    <property type="component" value="Unassembled WGS sequence"/>
</dbReference>
<keyword evidence="1" id="KW-0472">Membrane</keyword>
<sequence>MFSLKILLVAIACVTIPLVVAAIMIDIFYAEKKQVRFSLRRTSMWYASMFAVSFIPAVLVMTLNG</sequence>